<reference evidence="2" key="1">
    <citation type="submission" date="2019-08" db="EMBL/GenBank/DDBJ databases">
        <authorList>
            <person name="Kucharzyk K."/>
            <person name="Murdoch R.W."/>
            <person name="Higgins S."/>
            <person name="Loffler F."/>
        </authorList>
    </citation>
    <scope>NUCLEOTIDE SEQUENCE</scope>
</reference>
<name>A0A645GP71_9ZZZZ</name>
<protein>
    <submittedName>
        <fullName evidence="2">Uncharacterized protein</fullName>
    </submittedName>
</protein>
<sequence length="121" mass="12730">MLSVHLHVLQAVAQNRAEGGNQPVHPHVHAAASGQIFPGNPLRSKAHLINTDVLIGDQHVSGGGASENLLHQQIRLSHPQSGGKGPIGPHALRRQRRIAADGGVIVPSGSHQPPEPRQSRG</sequence>
<comment type="caution">
    <text evidence="2">The sequence shown here is derived from an EMBL/GenBank/DDBJ whole genome shotgun (WGS) entry which is preliminary data.</text>
</comment>
<accession>A0A645GP71</accession>
<dbReference type="AlphaFoldDB" id="A0A645GP71"/>
<evidence type="ECO:0000256" key="1">
    <source>
        <dbReference type="SAM" id="MobiDB-lite"/>
    </source>
</evidence>
<feature type="region of interest" description="Disordered" evidence="1">
    <location>
        <begin position="96"/>
        <end position="121"/>
    </location>
</feature>
<evidence type="ECO:0000313" key="2">
    <source>
        <dbReference type="EMBL" id="MPN27702.1"/>
    </source>
</evidence>
<dbReference type="EMBL" id="VSSQ01077690">
    <property type="protein sequence ID" value="MPN27702.1"/>
    <property type="molecule type" value="Genomic_DNA"/>
</dbReference>
<organism evidence="2">
    <name type="scientific">bioreactor metagenome</name>
    <dbReference type="NCBI Taxonomy" id="1076179"/>
    <lineage>
        <taxon>unclassified sequences</taxon>
        <taxon>metagenomes</taxon>
        <taxon>ecological metagenomes</taxon>
    </lineage>
</organism>
<proteinExistence type="predicted"/>
<gene>
    <name evidence="2" type="ORF">SDC9_175136</name>
</gene>